<evidence type="ECO:0000313" key="2">
    <source>
        <dbReference type="EMBL" id="RXV72984.1"/>
    </source>
</evidence>
<accession>A0A4V1PT12</accession>
<dbReference type="AlphaFoldDB" id="A0A4V1PT12"/>
<proteinExistence type="predicted"/>
<reference evidence="2 3" key="1">
    <citation type="submission" date="2018-08" db="EMBL/GenBank/DDBJ databases">
        <title>Mountain-cultivated ginseng endophyte, Burkholderia stabilis and its activity against ginseng root rot disease.</title>
        <authorList>
            <person name="Tapan Kumar M."/>
            <person name="Bae H."/>
            <person name="Shanmugam G."/>
            <person name="Jeon J."/>
        </authorList>
    </citation>
    <scope>NUCLEOTIDE SEQUENCE [LARGE SCALE GENOMIC DNA]</scope>
    <source>
        <strain evidence="2 3">EB159</strain>
    </source>
</reference>
<name>A0A4V1PT12_9BURK</name>
<organism evidence="2 3">
    <name type="scientific">Burkholderia stabilis</name>
    <dbReference type="NCBI Taxonomy" id="95485"/>
    <lineage>
        <taxon>Bacteria</taxon>
        <taxon>Pseudomonadati</taxon>
        <taxon>Pseudomonadota</taxon>
        <taxon>Betaproteobacteria</taxon>
        <taxon>Burkholderiales</taxon>
        <taxon>Burkholderiaceae</taxon>
        <taxon>Burkholderia</taxon>
        <taxon>Burkholderia cepacia complex</taxon>
    </lineage>
</organism>
<dbReference type="EMBL" id="QWEX01000001">
    <property type="protein sequence ID" value="RXV72984.1"/>
    <property type="molecule type" value="Genomic_DNA"/>
</dbReference>
<gene>
    <name evidence="2" type="ORF">D1006_11985</name>
</gene>
<sequence>MRKGNARMLAALNGELIDHSAFRGLAQEARAAGQRAGGPVAGPGQPAGHLSRDEIPDWKRIAGRL</sequence>
<protein>
    <submittedName>
        <fullName evidence="2">Uncharacterized protein</fullName>
    </submittedName>
</protein>
<dbReference type="Proteomes" id="UP000289650">
    <property type="component" value="Unassembled WGS sequence"/>
</dbReference>
<evidence type="ECO:0000313" key="3">
    <source>
        <dbReference type="Proteomes" id="UP000289650"/>
    </source>
</evidence>
<evidence type="ECO:0000256" key="1">
    <source>
        <dbReference type="SAM" id="MobiDB-lite"/>
    </source>
</evidence>
<feature type="region of interest" description="Disordered" evidence="1">
    <location>
        <begin position="28"/>
        <end position="52"/>
    </location>
</feature>
<comment type="caution">
    <text evidence="2">The sequence shown here is derived from an EMBL/GenBank/DDBJ whole genome shotgun (WGS) entry which is preliminary data.</text>
</comment>